<evidence type="ECO:0000256" key="3">
    <source>
        <dbReference type="ARBA" id="ARBA00023163"/>
    </source>
</evidence>
<dbReference type="SUPFAM" id="SSF52540">
    <property type="entry name" value="P-loop containing nucleoside triphosphate hydrolases"/>
    <property type="match status" value="1"/>
</dbReference>
<dbReference type="Pfam" id="PF13191">
    <property type="entry name" value="AAA_16"/>
    <property type="match status" value="1"/>
</dbReference>
<evidence type="ECO:0000256" key="4">
    <source>
        <dbReference type="SAM" id="MobiDB-lite"/>
    </source>
</evidence>
<dbReference type="InterPro" id="IPR011990">
    <property type="entry name" value="TPR-like_helical_dom_sf"/>
</dbReference>
<dbReference type="Pfam" id="PF00196">
    <property type="entry name" value="GerE"/>
    <property type="match status" value="1"/>
</dbReference>
<keyword evidence="7" id="KW-1185">Reference proteome</keyword>
<dbReference type="Proteomes" id="UP000540685">
    <property type="component" value="Unassembled WGS sequence"/>
</dbReference>
<dbReference type="InterPro" id="IPR041664">
    <property type="entry name" value="AAA_16"/>
</dbReference>
<comment type="caution">
    <text evidence="6">The sequence shown here is derived from an EMBL/GenBank/DDBJ whole genome shotgun (WGS) entry which is preliminary data.</text>
</comment>
<dbReference type="PROSITE" id="PS00622">
    <property type="entry name" value="HTH_LUXR_1"/>
    <property type="match status" value="1"/>
</dbReference>
<name>A0A7W9MIK2_9ACTN</name>
<accession>A0A7W9MIK2</accession>
<dbReference type="PROSITE" id="PS50043">
    <property type="entry name" value="HTH_LUXR_2"/>
    <property type="match status" value="1"/>
</dbReference>
<dbReference type="RefSeq" id="WP_184541239.1">
    <property type="nucleotide sequence ID" value="NZ_JACHMP010000001.1"/>
</dbReference>
<dbReference type="PANTHER" id="PTHR44688:SF16">
    <property type="entry name" value="DNA-BINDING TRANSCRIPTIONAL ACTIVATOR DEVR_DOSR"/>
    <property type="match status" value="1"/>
</dbReference>
<keyword evidence="1" id="KW-0805">Transcription regulation</keyword>
<dbReference type="Gene3D" id="1.25.40.10">
    <property type="entry name" value="Tetratricopeptide repeat domain"/>
    <property type="match status" value="1"/>
</dbReference>
<dbReference type="PRINTS" id="PR00038">
    <property type="entry name" value="HTHLUXR"/>
</dbReference>
<dbReference type="GO" id="GO:0006355">
    <property type="term" value="P:regulation of DNA-templated transcription"/>
    <property type="evidence" value="ECO:0007669"/>
    <property type="project" value="InterPro"/>
</dbReference>
<evidence type="ECO:0000256" key="2">
    <source>
        <dbReference type="ARBA" id="ARBA00023125"/>
    </source>
</evidence>
<feature type="region of interest" description="Disordered" evidence="4">
    <location>
        <begin position="879"/>
        <end position="901"/>
    </location>
</feature>
<evidence type="ECO:0000259" key="5">
    <source>
        <dbReference type="PROSITE" id="PS50043"/>
    </source>
</evidence>
<dbReference type="InterPro" id="IPR036388">
    <property type="entry name" value="WH-like_DNA-bd_sf"/>
</dbReference>
<dbReference type="InterPro" id="IPR000792">
    <property type="entry name" value="Tscrpt_reg_LuxR_C"/>
</dbReference>
<evidence type="ECO:0000313" key="6">
    <source>
        <dbReference type="EMBL" id="MBB5821534.1"/>
    </source>
</evidence>
<organism evidence="6 7">
    <name type="scientific">Streptosporangium becharense</name>
    <dbReference type="NCBI Taxonomy" id="1816182"/>
    <lineage>
        <taxon>Bacteria</taxon>
        <taxon>Bacillati</taxon>
        <taxon>Actinomycetota</taxon>
        <taxon>Actinomycetes</taxon>
        <taxon>Streptosporangiales</taxon>
        <taxon>Streptosporangiaceae</taxon>
        <taxon>Streptosporangium</taxon>
    </lineage>
</organism>
<dbReference type="CDD" id="cd06170">
    <property type="entry name" value="LuxR_C_like"/>
    <property type="match status" value="1"/>
</dbReference>
<evidence type="ECO:0000256" key="1">
    <source>
        <dbReference type="ARBA" id="ARBA00023015"/>
    </source>
</evidence>
<feature type="region of interest" description="Disordered" evidence="4">
    <location>
        <begin position="810"/>
        <end position="832"/>
    </location>
</feature>
<dbReference type="PANTHER" id="PTHR44688">
    <property type="entry name" value="DNA-BINDING TRANSCRIPTIONAL ACTIVATOR DEVR_DOSR"/>
    <property type="match status" value="1"/>
</dbReference>
<dbReference type="Gene3D" id="1.10.10.10">
    <property type="entry name" value="Winged helix-like DNA-binding domain superfamily/Winged helix DNA-binding domain"/>
    <property type="match status" value="1"/>
</dbReference>
<proteinExistence type="predicted"/>
<dbReference type="EMBL" id="JACHMP010000001">
    <property type="protein sequence ID" value="MBB5821534.1"/>
    <property type="molecule type" value="Genomic_DNA"/>
</dbReference>
<keyword evidence="3" id="KW-0804">Transcription</keyword>
<dbReference type="InterPro" id="IPR016032">
    <property type="entry name" value="Sig_transdc_resp-reg_C-effctor"/>
</dbReference>
<feature type="compositionally biased region" description="Low complexity" evidence="4">
    <location>
        <begin position="815"/>
        <end position="829"/>
    </location>
</feature>
<dbReference type="GO" id="GO:0003677">
    <property type="term" value="F:DNA binding"/>
    <property type="evidence" value="ECO:0007669"/>
    <property type="project" value="UniProtKB-KW"/>
</dbReference>
<evidence type="ECO:0000313" key="7">
    <source>
        <dbReference type="Proteomes" id="UP000540685"/>
    </source>
</evidence>
<keyword evidence="2 6" id="KW-0238">DNA-binding</keyword>
<reference evidence="6 7" key="1">
    <citation type="submission" date="2020-08" db="EMBL/GenBank/DDBJ databases">
        <title>Sequencing the genomes of 1000 actinobacteria strains.</title>
        <authorList>
            <person name="Klenk H.-P."/>
        </authorList>
    </citation>
    <scope>NUCLEOTIDE SEQUENCE [LARGE SCALE GENOMIC DNA]</scope>
    <source>
        <strain evidence="6 7">DSM 46887</strain>
    </source>
</reference>
<dbReference type="SUPFAM" id="SSF48452">
    <property type="entry name" value="TPR-like"/>
    <property type="match status" value="1"/>
</dbReference>
<dbReference type="SUPFAM" id="SSF46894">
    <property type="entry name" value="C-terminal effector domain of the bipartite response regulators"/>
    <property type="match status" value="1"/>
</dbReference>
<dbReference type="AlphaFoldDB" id="A0A7W9MIK2"/>
<protein>
    <submittedName>
        <fullName evidence="6">DNA-binding CsgD family transcriptional regulator/tetratricopeptide (TPR) repeat protein</fullName>
    </submittedName>
</protein>
<feature type="domain" description="HTH luxR-type" evidence="5">
    <location>
        <begin position="823"/>
        <end position="888"/>
    </location>
</feature>
<dbReference type="SMART" id="SM00421">
    <property type="entry name" value="HTH_LUXR"/>
    <property type="match status" value="1"/>
</dbReference>
<dbReference type="Gene3D" id="3.40.50.300">
    <property type="entry name" value="P-loop containing nucleotide triphosphate hydrolases"/>
    <property type="match status" value="1"/>
</dbReference>
<sequence>MDRRGRTEPRGNRAGGDRRALDRPEIMIEDTGVVVGGGDVAEWPVTGREKETDAILSALASPGGSGVLLTGEPGVGKTSLADLVLDRCAEAGALIVRGAATEATREIPGVGIAGLHVVGGQDAPGGGPYGAAAGRVLIGIDDADQLDASSATAVGDLVRTMGARLLLTARSGARPDGALALVCGRGPLTVLPLVNLPRATVLGLLTHVLGGPVDGLTADVLWRITRGNPLLLRRVVGLGLDTGELSRGRGVWSWRGSPGGHPSLHELVAADLATFGEPESKTLEYVALTGSLPVSTFEHLAGAETAAELWRRAVVARVSGGGTDEVTMSHPFHRQALLAGIGPLRRRLRHRELVAAAAETGVPGADDPAAVLWRLEAGFDVPPSQAVAAGRRALASGDPGLAENLAQHVPGLPGELLRGQALIAQGRAADGERVLAGHGGDSAEMIALRSLNLFWGLSRLADAHEAVARARSSGTERSADLGVAELGLALFTRTAPPDARGAGTGPWPSPEPLNPLVADAATALRAYQLTFRGRPAQAAEAFDRGLLELPTRWPAMRGSTAACHVHALVLAGRIRAALALVETYYEDSVRRAEPSEVAMVGHVRGHCLMWAGRPKRALAPLREAWALVDEHTPFPMRVFIGCEYAVCLATLGQAEEAYRELDQLRALIPGDLGLRDRLEFSRIRLLAHSGRPAHAADLADRLADRYLHESRLTTGVECAYYHVRLRPSPRAAARLREAAGACDSPLFELFADHAEALAARDGTALRGVADRFAELGYPGLALESAAAAPGGGRTARRRLDDLAGECDGFRPPWLPHAAPSSPSSRASSPLTSREREVCELAAAGLSSPAIAAHLGVSVRTVTNLLGRAYGKLGVRSRRQLGAALPPSPPAEDAGDGAGGLR</sequence>
<gene>
    <name evidence="6" type="ORF">F4562_004596</name>
</gene>
<dbReference type="CDD" id="cd00009">
    <property type="entry name" value="AAA"/>
    <property type="match status" value="1"/>
</dbReference>
<dbReference type="InterPro" id="IPR027417">
    <property type="entry name" value="P-loop_NTPase"/>
</dbReference>
<feature type="region of interest" description="Disordered" evidence="4">
    <location>
        <begin position="1"/>
        <end position="22"/>
    </location>
</feature>